<dbReference type="AlphaFoldDB" id="B8FHK9"/>
<evidence type="ECO:0000313" key="3">
    <source>
        <dbReference type="Proteomes" id="UP000000739"/>
    </source>
</evidence>
<accession>B8FHK9</accession>
<dbReference type="eggNOG" id="ENOG5032WND">
    <property type="taxonomic scope" value="Bacteria"/>
</dbReference>
<protein>
    <recommendedName>
        <fullName evidence="4">Alginate export domain-containing protein</fullName>
    </recommendedName>
</protein>
<evidence type="ECO:0000256" key="1">
    <source>
        <dbReference type="SAM" id="SignalP"/>
    </source>
</evidence>
<dbReference type="HOGENOM" id="CLU_666984_0_0_7"/>
<keyword evidence="1" id="KW-0732">Signal</keyword>
<feature type="chain" id="PRO_5002872165" description="Alginate export domain-containing protein" evidence="1">
    <location>
        <begin position="24"/>
        <end position="429"/>
    </location>
</feature>
<name>B8FHK9_DESAL</name>
<dbReference type="Proteomes" id="UP000000739">
    <property type="component" value="Chromosome"/>
</dbReference>
<organism evidence="2 3">
    <name type="scientific">Desulfatibacillum aliphaticivorans</name>
    <dbReference type="NCBI Taxonomy" id="218208"/>
    <lineage>
        <taxon>Bacteria</taxon>
        <taxon>Pseudomonadati</taxon>
        <taxon>Thermodesulfobacteriota</taxon>
        <taxon>Desulfobacteria</taxon>
        <taxon>Desulfobacterales</taxon>
        <taxon>Desulfatibacillaceae</taxon>
        <taxon>Desulfatibacillum</taxon>
    </lineage>
</organism>
<evidence type="ECO:0000313" key="2">
    <source>
        <dbReference type="EMBL" id="ACL02297.1"/>
    </source>
</evidence>
<evidence type="ECO:0008006" key="4">
    <source>
        <dbReference type="Google" id="ProtNLM"/>
    </source>
</evidence>
<dbReference type="KEGG" id="dal:Dalk_0592"/>
<dbReference type="RefSeq" id="WP_012609737.1">
    <property type="nucleotide sequence ID" value="NC_011768.1"/>
</dbReference>
<gene>
    <name evidence="2" type="ordered locus">Dalk_0592</name>
</gene>
<feature type="signal peptide" evidence="1">
    <location>
        <begin position="1"/>
        <end position="23"/>
    </location>
</feature>
<proteinExistence type="predicted"/>
<reference evidence="2 3" key="1">
    <citation type="journal article" date="2012" name="Environ. Microbiol.">
        <title>The genome sequence of Desulfatibacillum alkenivorans AK-01: a blueprint for anaerobic alkane oxidation.</title>
        <authorList>
            <person name="Callaghan A.V."/>
            <person name="Morris B.E."/>
            <person name="Pereira I.A."/>
            <person name="McInerney M.J."/>
            <person name="Austin R.N."/>
            <person name="Groves J.T."/>
            <person name="Kukor J.J."/>
            <person name="Suflita J.M."/>
            <person name="Young L.Y."/>
            <person name="Zylstra G.J."/>
            <person name="Wawrik B."/>
        </authorList>
    </citation>
    <scope>NUCLEOTIDE SEQUENCE [LARGE SCALE GENOMIC DNA]</scope>
    <source>
        <strain evidence="2 3">AK-01</strain>
    </source>
</reference>
<keyword evidence="3" id="KW-1185">Reference proteome</keyword>
<dbReference type="EMBL" id="CP001322">
    <property type="protein sequence ID" value="ACL02297.1"/>
    <property type="molecule type" value="Genomic_DNA"/>
</dbReference>
<sequence length="429" mass="46950">MRLTRTLCIFCCLLWIGALPCQSASPDVEAKWGGHLRAQGSSSWYGKPHVLEYVGDTGPLADGGFDGRLNGSVFVGEHLTLEAQYQAALTGGESRRQIQRLAQGFPTAQSLAAGAPSDGRRLFSLTGVLEENEDYLLYHRLDRLSATYAGDKLTVRAGRQALTWGNGLIFNPMDLLNPFSPSDVVRDYKTGDDMLVLQGWAGPFSDLQLAYVPRRNVCTGDVSGSESSIAGKAKFSAFGSDWDVMAARHYEDAVVGFGMVRYVLNAAWRTDFTITALDGDFSDSDFSAVTNMDYSWVWGGHNFYGLCELYYNGFGHGDPWDSLVDPDLLIRLDRGEIFTLGRWYASGQLQFEAHPLVNLFLSTIVNLDDGSLLIQPRISWDALSSLNILVGADIPAGSGNTEFGGLDEPFSGKSMGSPVKAYLLATWYF</sequence>